<protein>
    <submittedName>
        <fullName evidence="1">Uncharacterized protein</fullName>
    </submittedName>
</protein>
<keyword evidence="2" id="KW-1185">Reference proteome</keyword>
<comment type="caution">
    <text evidence="1">The sequence shown here is derived from an EMBL/GenBank/DDBJ whole genome shotgun (WGS) entry which is preliminary data.</text>
</comment>
<proteinExistence type="predicted"/>
<dbReference type="Proteomes" id="UP001055811">
    <property type="component" value="Linkage Group LG02"/>
</dbReference>
<evidence type="ECO:0000313" key="2">
    <source>
        <dbReference type="Proteomes" id="UP001055811"/>
    </source>
</evidence>
<sequence>MHRRFQRAYTSIKENTFVSYAKIATVGGFCDVDLILVKATSPEDIPLRDRYVLQLLKIFSVSPPAYRTFASSFSRRFSKTKCWRVALKCLILLHRLLRALPYNSPFRTELLWTRSNGFLSLNPCPFRDSSSSNSEDYTSFISSYANLLNEALDCLTIDCDDGSVDAQEGTQEEEDEQEEEEETIIHSFPDKMKRVGEKLEILPQLQSLIDRVIECRPTGVAARSFLIHGALKYIVRDSFFCYTTFRSQIVAVLDHLIQLPYRSCMMAFGVYKKAAVQADYLSEFYDWCKSVGLCGIYEYPSVDRIPEIQIQALENFLSGMWQLTDSSSTSGSPMASPIESSSSSMEDDKQLVRFNNWVQFEDDDISKGQEKNEEKALVEFETNENNNIISWEVLLEASVILAPLLVSNTYFYFQPNSHGVSSNDSDNQCANDLQIQVYNPSAINPFTYNGYTPSYPTFV</sequence>
<reference evidence="2" key="1">
    <citation type="journal article" date="2022" name="Mol. Ecol. Resour.">
        <title>The genomes of chicory, endive, great burdock and yacon provide insights into Asteraceae palaeo-polyploidization history and plant inulin production.</title>
        <authorList>
            <person name="Fan W."/>
            <person name="Wang S."/>
            <person name="Wang H."/>
            <person name="Wang A."/>
            <person name="Jiang F."/>
            <person name="Liu H."/>
            <person name="Zhao H."/>
            <person name="Xu D."/>
            <person name="Zhang Y."/>
        </authorList>
    </citation>
    <scope>NUCLEOTIDE SEQUENCE [LARGE SCALE GENOMIC DNA]</scope>
    <source>
        <strain evidence="2">cv. Punajuju</strain>
    </source>
</reference>
<reference evidence="1 2" key="2">
    <citation type="journal article" date="2022" name="Mol. Ecol. Resour.">
        <title>The genomes of chicory, endive, great burdock and yacon provide insights into Asteraceae paleo-polyploidization history and plant inulin production.</title>
        <authorList>
            <person name="Fan W."/>
            <person name="Wang S."/>
            <person name="Wang H."/>
            <person name="Wang A."/>
            <person name="Jiang F."/>
            <person name="Liu H."/>
            <person name="Zhao H."/>
            <person name="Xu D."/>
            <person name="Zhang Y."/>
        </authorList>
    </citation>
    <scope>NUCLEOTIDE SEQUENCE [LARGE SCALE GENOMIC DNA]</scope>
    <source>
        <strain evidence="2">cv. Punajuju</strain>
        <tissue evidence="1">Leaves</tissue>
    </source>
</reference>
<dbReference type="EMBL" id="CM042010">
    <property type="protein sequence ID" value="KAI3778767.1"/>
    <property type="molecule type" value="Genomic_DNA"/>
</dbReference>
<name>A0ACB9G7M4_CICIN</name>
<evidence type="ECO:0000313" key="1">
    <source>
        <dbReference type="EMBL" id="KAI3778767.1"/>
    </source>
</evidence>
<accession>A0ACB9G7M4</accession>
<gene>
    <name evidence="1" type="ORF">L2E82_08151</name>
</gene>
<organism evidence="1 2">
    <name type="scientific">Cichorium intybus</name>
    <name type="common">Chicory</name>
    <dbReference type="NCBI Taxonomy" id="13427"/>
    <lineage>
        <taxon>Eukaryota</taxon>
        <taxon>Viridiplantae</taxon>
        <taxon>Streptophyta</taxon>
        <taxon>Embryophyta</taxon>
        <taxon>Tracheophyta</taxon>
        <taxon>Spermatophyta</taxon>
        <taxon>Magnoliopsida</taxon>
        <taxon>eudicotyledons</taxon>
        <taxon>Gunneridae</taxon>
        <taxon>Pentapetalae</taxon>
        <taxon>asterids</taxon>
        <taxon>campanulids</taxon>
        <taxon>Asterales</taxon>
        <taxon>Asteraceae</taxon>
        <taxon>Cichorioideae</taxon>
        <taxon>Cichorieae</taxon>
        <taxon>Cichoriinae</taxon>
        <taxon>Cichorium</taxon>
    </lineage>
</organism>